<protein>
    <submittedName>
        <fullName evidence="2">Thaumatin family protein</fullName>
    </submittedName>
</protein>
<evidence type="ECO:0000256" key="1">
    <source>
        <dbReference type="SAM" id="MobiDB-lite"/>
    </source>
</evidence>
<dbReference type="InterPro" id="IPR001938">
    <property type="entry name" value="Thaumatin"/>
</dbReference>
<organism evidence="2 3">
    <name type="scientific">Streptomyces thermoviolaceus subsp. thermoviolaceus</name>
    <dbReference type="NCBI Taxonomy" id="66860"/>
    <lineage>
        <taxon>Bacteria</taxon>
        <taxon>Bacillati</taxon>
        <taxon>Actinomycetota</taxon>
        <taxon>Actinomycetes</taxon>
        <taxon>Kitasatosporales</taxon>
        <taxon>Streptomycetaceae</taxon>
        <taxon>Streptomyces</taxon>
    </lineage>
</organism>
<sequence length="305" mass="31615">MSSPDSAVGSDARRWRPQSPAPCPPAGHPPLPHAFHGGVVRKILTTLATAAAAALVAVAAHTGAAAQGGEDTARAAERAVPAAAVAIDHTVTFVNSTGRTIWVGSEVNADGSKNLSGLPVLQPGQSATVTIPETSDPGHWRGKFFARMGCSGESGSTFHCDLGDCGTYADHCETAEQPVSLAEFNFDSADGLAPWYNVSYVNAFSVPITITPVDVGPGGGGCGVVGCPENLLPYCPPENLSHWPDGTPKLCTNPNRDAKTSYSDMIATHCPKAYGWSRADQEPGNQVMQQCSTCSGFIVEFHAGA</sequence>
<evidence type="ECO:0000313" key="2">
    <source>
        <dbReference type="EMBL" id="NJP15259.1"/>
    </source>
</evidence>
<dbReference type="Proteomes" id="UP000635996">
    <property type="component" value="Unassembled WGS sequence"/>
</dbReference>
<proteinExistence type="predicted"/>
<gene>
    <name evidence="2" type="ORF">HCJ95_13405</name>
</gene>
<comment type="caution">
    <text evidence="2">The sequence shown here is derived from an EMBL/GenBank/DDBJ whole genome shotgun (WGS) entry which is preliminary data.</text>
</comment>
<dbReference type="PANTHER" id="PTHR31013">
    <property type="entry name" value="THAUMATIN FAMILY PROTEIN-RELATED"/>
    <property type="match status" value="1"/>
</dbReference>
<dbReference type="PROSITE" id="PS51367">
    <property type="entry name" value="THAUMATIN_2"/>
    <property type="match status" value="1"/>
</dbReference>
<keyword evidence="3" id="KW-1185">Reference proteome</keyword>
<feature type="region of interest" description="Disordered" evidence="1">
    <location>
        <begin position="1"/>
        <end position="30"/>
    </location>
</feature>
<name>A0ABX0YVX1_STRTL</name>
<accession>A0ABX0YVX1</accession>
<dbReference type="SUPFAM" id="SSF49870">
    <property type="entry name" value="Osmotin, thaumatin-like protein"/>
    <property type="match status" value="1"/>
</dbReference>
<dbReference type="InterPro" id="IPR037176">
    <property type="entry name" value="Osmotin/thaumatin-like_sf"/>
</dbReference>
<dbReference type="SMART" id="SM00205">
    <property type="entry name" value="THN"/>
    <property type="match status" value="1"/>
</dbReference>
<dbReference type="EMBL" id="JAATEL010000012">
    <property type="protein sequence ID" value="NJP15259.1"/>
    <property type="molecule type" value="Genomic_DNA"/>
</dbReference>
<feature type="compositionally biased region" description="Pro residues" evidence="1">
    <location>
        <begin position="19"/>
        <end position="30"/>
    </location>
</feature>
<dbReference type="Pfam" id="PF00314">
    <property type="entry name" value="Thaumatin"/>
    <property type="match status" value="1"/>
</dbReference>
<dbReference type="Gene3D" id="2.60.110.10">
    <property type="entry name" value="Thaumatin"/>
    <property type="match status" value="1"/>
</dbReference>
<evidence type="ECO:0000313" key="3">
    <source>
        <dbReference type="Proteomes" id="UP000635996"/>
    </source>
</evidence>
<reference evidence="2 3" key="1">
    <citation type="submission" date="2020-03" db="EMBL/GenBank/DDBJ databases">
        <title>WGS of actinomycetes isolated from Thailand.</title>
        <authorList>
            <person name="Thawai C."/>
        </authorList>
    </citation>
    <scope>NUCLEOTIDE SEQUENCE [LARGE SCALE GENOMIC DNA]</scope>
    <source>
        <strain evidence="2 3">NBRC 13905</strain>
    </source>
</reference>
<dbReference type="PANTHER" id="PTHR31013:SF2">
    <property type="entry name" value="THAUMATIN-LIKE PROTEIN"/>
    <property type="match status" value="1"/>
</dbReference>